<keyword evidence="3" id="KW-1185">Reference proteome</keyword>
<protein>
    <submittedName>
        <fullName evidence="2">Uncharacterized protein</fullName>
    </submittedName>
</protein>
<dbReference type="EMBL" id="JABSTV010001250">
    <property type="protein sequence ID" value="KAH7956049.1"/>
    <property type="molecule type" value="Genomic_DNA"/>
</dbReference>
<dbReference type="AlphaFoldDB" id="A0A9D4PUJ6"/>
<reference evidence="2" key="1">
    <citation type="journal article" date="2020" name="Cell">
        <title>Large-Scale Comparative Analyses of Tick Genomes Elucidate Their Genetic Diversity and Vector Capacities.</title>
        <authorList>
            <consortium name="Tick Genome and Microbiome Consortium (TIGMIC)"/>
            <person name="Jia N."/>
            <person name="Wang J."/>
            <person name="Shi W."/>
            <person name="Du L."/>
            <person name="Sun Y."/>
            <person name="Zhan W."/>
            <person name="Jiang J.F."/>
            <person name="Wang Q."/>
            <person name="Zhang B."/>
            <person name="Ji P."/>
            <person name="Bell-Sakyi L."/>
            <person name="Cui X.M."/>
            <person name="Yuan T.T."/>
            <person name="Jiang B.G."/>
            <person name="Yang W.F."/>
            <person name="Lam T.T."/>
            <person name="Chang Q.C."/>
            <person name="Ding S.J."/>
            <person name="Wang X.J."/>
            <person name="Zhu J.G."/>
            <person name="Ruan X.D."/>
            <person name="Zhao L."/>
            <person name="Wei J.T."/>
            <person name="Ye R.Z."/>
            <person name="Que T.C."/>
            <person name="Du C.H."/>
            <person name="Zhou Y.H."/>
            <person name="Cheng J.X."/>
            <person name="Dai P.F."/>
            <person name="Guo W.B."/>
            <person name="Han X.H."/>
            <person name="Huang E.J."/>
            <person name="Li L.F."/>
            <person name="Wei W."/>
            <person name="Gao Y.C."/>
            <person name="Liu J.Z."/>
            <person name="Shao H.Z."/>
            <person name="Wang X."/>
            <person name="Wang C.C."/>
            <person name="Yang T.C."/>
            <person name="Huo Q.B."/>
            <person name="Li W."/>
            <person name="Chen H.Y."/>
            <person name="Chen S.E."/>
            <person name="Zhou L.G."/>
            <person name="Ni X.B."/>
            <person name="Tian J.H."/>
            <person name="Sheng Y."/>
            <person name="Liu T."/>
            <person name="Pan Y.S."/>
            <person name="Xia L.Y."/>
            <person name="Li J."/>
            <person name="Zhao F."/>
            <person name="Cao W.C."/>
        </authorList>
    </citation>
    <scope>NUCLEOTIDE SEQUENCE</scope>
    <source>
        <strain evidence="2">Rsan-2018</strain>
    </source>
</reference>
<proteinExistence type="predicted"/>
<evidence type="ECO:0000313" key="2">
    <source>
        <dbReference type="EMBL" id="KAH7956049.1"/>
    </source>
</evidence>
<dbReference type="Proteomes" id="UP000821837">
    <property type="component" value="Unassembled WGS sequence"/>
</dbReference>
<sequence>MLGEGRDRSASAVPSFCDSGSNAFHSDSESDSCTTTSQLSNRDDSGIRSAQFDSNSSDDVECEPRVDGGLHADSPSPNLSLDSSTSSDDEDDVECGRRVRDDSRTDELDGLNYVGVDSMAVSARVNELEKVLSRYVLVYIPQNKT</sequence>
<comment type="caution">
    <text evidence="2">The sequence shown here is derived from an EMBL/GenBank/DDBJ whole genome shotgun (WGS) entry which is preliminary data.</text>
</comment>
<feature type="compositionally biased region" description="Low complexity" evidence="1">
    <location>
        <begin position="73"/>
        <end position="86"/>
    </location>
</feature>
<evidence type="ECO:0000313" key="3">
    <source>
        <dbReference type="Proteomes" id="UP000821837"/>
    </source>
</evidence>
<reference evidence="2" key="2">
    <citation type="submission" date="2021-09" db="EMBL/GenBank/DDBJ databases">
        <authorList>
            <person name="Jia N."/>
            <person name="Wang J."/>
            <person name="Shi W."/>
            <person name="Du L."/>
            <person name="Sun Y."/>
            <person name="Zhan W."/>
            <person name="Jiang J."/>
            <person name="Wang Q."/>
            <person name="Zhang B."/>
            <person name="Ji P."/>
            <person name="Sakyi L.B."/>
            <person name="Cui X."/>
            <person name="Yuan T."/>
            <person name="Jiang B."/>
            <person name="Yang W."/>
            <person name="Lam T.T.-Y."/>
            <person name="Chang Q."/>
            <person name="Ding S."/>
            <person name="Wang X."/>
            <person name="Zhu J."/>
            <person name="Ruan X."/>
            <person name="Zhao L."/>
            <person name="Wei J."/>
            <person name="Que T."/>
            <person name="Du C."/>
            <person name="Cheng J."/>
            <person name="Dai P."/>
            <person name="Han X."/>
            <person name="Huang E."/>
            <person name="Gao Y."/>
            <person name="Liu J."/>
            <person name="Shao H."/>
            <person name="Ye R."/>
            <person name="Li L."/>
            <person name="Wei W."/>
            <person name="Wang X."/>
            <person name="Wang C."/>
            <person name="Huo Q."/>
            <person name="Li W."/>
            <person name="Guo W."/>
            <person name="Chen H."/>
            <person name="Chen S."/>
            <person name="Zhou L."/>
            <person name="Zhou L."/>
            <person name="Ni X."/>
            <person name="Tian J."/>
            <person name="Zhou Y."/>
            <person name="Sheng Y."/>
            <person name="Liu T."/>
            <person name="Pan Y."/>
            <person name="Xia L."/>
            <person name="Li J."/>
            <person name="Zhao F."/>
            <person name="Cao W."/>
        </authorList>
    </citation>
    <scope>NUCLEOTIDE SEQUENCE</scope>
    <source>
        <strain evidence="2">Rsan-2018</strain>
        <tissue evidence="2">Larvae</tissue>
    </source>
</reference>
<feature type="region of interest" description="Disordered" evidence="1">
    <location>
        <begin position="1"/>
        <end position="101"/>
    </location>
</feature>
<gene>
    <name evidence="2" type="ORF">HPB52_005785</name>
</gene>
<organism evidence="2 3">
    <name type="scientific">Rhipicephalus sanguineus</name>
    <name type="common">Brown dog tick</name>
    <name type="synonym">Ixodes sanguineus</name>
    <dbReference type="NCBI Taxonomy" id="34632"/>
    <lineage>
        <taxon>Eukaryota</taxon>
        <taxon>Metazoa</taxon>
        <taxon>Ecdysozoa</taxon>
        <taxon>Arthropoda</taxon>
        <taxon>Chelicerata</taxon>
        <taxon>Arachnida</taxon>
        <taxon>Acari</taxon>
        <taxon>Parasitiformes</taxon>
        <taxon>Ixodida</taxon>
        <taxon>Ixodoidea</taxon>
        <taxon>Ixodidae</taxon>
        <taxon>Rhipicephalinae</taxon>
        <taxon>Rhipicephalus</taxon>
        <taxon>Rhipicephalus</taxon>
    </lineage>
</organism>
<name>A0A9D4PUJ6_RHISA</name>
<accession>A0A9D4PUJ6</accession>
<evidence type="ECO:0000256" key="1">
    <source>
        <dbReference type="SAM" id="MobiDB-lite"/>
    </source>
</evidence>